<dbReference type="AlphaFoldDB" id="A0A4Y4DSA0"/>
<dbReference type="EMBL" id="BJNY01000010">
    <property type="protein sequence ID" value="GED06410.1"/>
    <property type="molecule type" value="Genomic_DNA"/>
</dbReference>
<proteinExistence type="predicted"/>
<keyword evidence="1" id="KW-1133">Transmembrane helix</keyword>
<feature type="transmembrane region" description="Helical" evidence="1">
    <location>
        <begin position="12"/>
        <end position="31"/>
    </location>
</feature>
<feature type="domain" description="CAAX prenyl protease 2/Lysostaphin resistance protein A-like" evidence="2">
    <location>
        <begin position="5"/>
        <end position="76"/>
    </location>
</feature>
<dbReference type="Proteomes" id="UP000316612">
    <property type="component" value="Unassembled WGS sequence"/>
</dbReference>
<protein>
    <recommendedName>
        <fullName evidence="2">CAAX prenyl protease 2/Lysostaphin resistance protein A-like domain-containing protein</fullName>
    </recommendedName>
</protein>
<evidence type="ECO:0000313" key="3">
    <source>
        <dbReference type="EMBL" id="GED06410.1"/>
    </source>
</evidence>
<organism evidence="3 4">
    <name type="scientific">Glutamicibacter uratoxydans</name>
    <name type="common">Arthrobacter uratoxydans</name>
    <dbReference type="NCBI Taxonomy" id="43667"/>
    <lineage>
        <taxon>Bacteria</taxon>
        <taxon>Bacillati</taxon>
        <taxon>Actinomycetota</taxon>
        <taxon>Actinomycetes</taxon>
        <taxon>Micrococcales</taxon>
        <taxon>Micrococcaceae</taxon>
        <taxon>Glutamicibacter</taxon>
    </lineage>
</organism>
<keyword evidence="4" id="KW-1185">Reference proteome</keyword>
<feature type="transmembrane region" description="Helical" evidence="1">
    <location>
        <begin position="69"/>
        <end position="89"/>
    </location>
</feature>
<feature type="transmembrane region" description="Helical" evidence="1">
    <location>
        <begin position="101"/>
        <end position="120"/>
    </location>
</feature>
<dbReference type="GO" id="GO:0004175">
    <property type="term" value="F:endopeptidase activity"/>
    <property type="evidence" value="ECO:0007669"/>
    <property type="project" value="UniProtKB-ARBA"/>
</dbReference>
<keyword evidence="1" id="KW-0812">Transmembrane</keyword>
<gene>
    <name evidence="3" type="ORF">AUR04nite_19420</name>
</gene>
<dbReference type="Pfam" id="PF02517">
    <property type="entry name" value="Rce1-like"/>
    <property type="match status" value="1"/>
</dbReference>
<dbReference type="PANTHER" id="PTHR35797">
    <property type="entry name" value="PROTEASE-RELATED"/>
    <property type="match status" value="1"/>
</dbReference>
<dbReference type="GO" id="GO:0080120">
    <property type="term" value="P:CAAX-box protein maturation"/>
    <property type="evidence" value="ECO:0007669"/>
    <property type="project" value="UniProtKB-ARBA"/>
</dbReference>
<evidence type="ECO:0000259" key="2">
    <source>
        <dbReference type="Pfam" id="PF02517"/>
    </source>
</evidence>
<name>A0A4Y4DSA0_GLUUR</name>
<dbReference type="PANTHER" id="PTHR35797:SF1">
    <property type="entry name" value="PROTEASE"/>
    <property type="match status" value="1"/>
</dbReference>
<dbReference type="InterPro" id="IPR003675">
    <property type="entry name" value="Rce1/LyrA-like_dom"/>
</dbReference>
<dbReference type="InterPro" id="IPR042150">
    <property type="entry name" value="MmRce1-like"/>
</dbReference>
<reference evidence="3 4" key="1">
    <citation type="submission" date="2019-06" db="EMBL/GenBank/DDBJ databases">
        <title>Whole genome shotgun sequence of Glutamicibacter uratoxydans NBRC 15515.</title>
        <authorList>
            <person name="Hosoyama A."/>
            <person name="Uohara A."/>
            <person name="Ohji S."/>
            <person name="Ichikawa N."/>
        </authorList>
    </citation>
    <scope>NUCLEOTIDE SEQUENCE [LARGE SCALE GENOMIC DNA]</scope>
    <source>
        <strain evidence="3 4">NBRC 15515</strain>
    </source>
</reference>
<keyword evidence="1" id="KW-0472">Membrane</keyword>
<feature type="transmembrane region" description="Helical" evidence="1">
    <location>
        <begin position="37"/>
        <end position="57"/>
    </location>
</feature>
<evidence type="ECO:0000313" key="4">
    <source>
        <dbReference type="Proteomes" id="UP000316612"/>
    </source>
</evidence>
<sequence length="136" mass="14657">MQQYGQLTKILVSGVIWGLWHAPLILLGYNYPLAKGAWGPLFMCGMCVVVGAFFGWLRTLSGNVWPSAIAHAIFNASAGIISLFMLMGAVLDTQKASILGWSGWILPGLIIGLVLTFTAWRRSATRAISTTGQQSS</sequence>
<evidence type="ECO:0000256" key="1">
    <source>
        <dbReference type="SAM" id="Phobius"/>
    </source>
</evidence>
<comment type="caution">
    <text evidence="3">The sequence shown here is derived from an EMBL/GenBank/DDBJ whole genome shotgun (WGS) entry which is preliminary data.</text>
</comment>
<accession>A0A4Y4DSA0</accession>